<reference evidence="3 4" key="1">
    <citation type="submission" date="2019-01" db="EMBL/GenBank/DDBJ databases">
        <authorList>
            <person name="Zhang S."/>
        </authorList>
    </citation>
    <scope>NUCLEOTIDE SEQUENCE [LARGE SCALE GENOMIC DNA]</scope>
    <source>
        <strain evidence="3 4">1626</strain>
    </source>
</reference>
<dbReference type="Proteomes" id="UP000298681">
    <property type="component" value="Unassembled WGS sequence"/>
</dbReference>
<dbReference type="InterPro" id="IPR003018">
    <property type="entry name" value="GAF"/>
</dbReference>
<dbReference type="InterPro" id="IPR029787">
    <property type="entry name" value="Nucleotide_cyclase"/>
</dbReference>
<keyword evidence="4" id="KW-1185">Reference proteome</keyword>
<organism evidence="3 4">
    <name type="scientific">Luteimonas yindakuii</name>
    <dbReference type="NCBI Taxonomy" id="2565782"/>
    <lineage>
        <taxon>Bacteria</taxon>
        <taxon>Pseudomonadati</taxon>
        <taxon>Pseudomonadota</taxon>
        <taxon>Gammaproteobacteria</taxon>
        <taxon>Lysobacterales</taxon>
        <taxon>Lysobacteraceae</taxon>
        <taxon>Luteimonas</taxon>
    </lineage>
</organism>
<dbReference type="Gene3D" id="3.30.450.40">
    <property type="match status" value="1"/>
</dbReference>
<dbReference type="SUPFAM" id="SSF55781">
    <property type="entry name" value="GAF domain-like"/>
    <property type="match status" value="1"/>
</dbReference>
<evidence type="ECO:0000313" key="3">
    <source>
        <dbReference type="EMBL" id="TKS53486.1"/>
    </source>
</evidence>
<name>A0A4Z1R3K3_9GAMM</name>
<dbReference type="FunFam" id="3.30.70.270:FF:000001">
    <property type="entry name" value="Diguanylate cyclase domain protein"/>
    <property type="match status" value="1"/>
</dbReference>
<dbReference type="SMART" id="SM00065">
    <property type="entry name" value="GAF"/>
    <property type="match status" value="1"/>
</dbReference>
<evidence type="ECO:0000313" key="4">
    <source>
        <dbReference type="Proteomes" id="UP000298681"/>
    </source>
</evidence>
<dbReference type="Gene3D" id="3.30.70.270">
    <property type="match status" value="1"/>
</dbReference>
<dbReference type="InterPro" id="IPR029016">
    <property type="entry name" value="GAF-like_dom_sf"/>
</dbReference>
<dbReference type="InterPro" id="IPR043128">
    <property type="entry name" value="Rev_trsase/Diguanyl_cyclase"/>
</dbReference>
<dbReference type="EMBL" id="SPUH01000001">
    <property type="protein sequence ID" value="TKS53486.1"/>
    <property type="molecule type" value="Genomic_DNA"/>
</dbReference>
<comment type="caution">
    <text evidence="3">The sequence shown here is derived from an EMBL/GenBank/DDBJ whole genome shotgun (WGS) entry which is preliminary data.</text>
</comment>
<dbReference type="PANTHER" id="PTHR43102:SF2">
    <property type="entry name" value="GAF DOMAIN-CONTAINING PROTEIN"/>
    <property type="match status" value="1"/>
</dbReference>
<dbReference type="AlphaFoldDB" id="A0A4Z1R3K3"/>
<proteinExistence type="predicted"/>
<dbReference type="SUPFAM" id="SSF55073">
    <property type="entry name" value="Nucleotide cyclase"/>
    <property type="match status" value="1"/>
</dbReference>
<dbReference type="GO" id="GO:0003824">
    <property type="term" value="F:catalytic activity"/>
    <property type="evidence" value="ECO:0007669"/>
    <property type="project" value="UniProtKB-ARBA"/>
</dbReference>
<evidence type="ECO:0000256" key="1">
    <source>
        <dbReference type="ARBA" id="ARBA00001946"/>
    </source>
</evidence>
<accession>A0A4Z1R3K3</accession>
<dbReference type="Pfam" id="PF00990">
    <property type="entry name" value="GGDEF"/>
    <property type="match status" value="1"/>
</dbReference>
<dbReference type="PANTHER" id="PTHR43102">
    <property type="entry name" value="SLR1143 PROTEIN"/>
    <property type="match status" value="1"/>
</dbReference>
<dbReference type="SMART" id="SM00267">
    <property type="entry name" value="GGDEF"/>
    <property type="match status" value="1"/>
</dbReference>
<comment type="cofactor">
    <cofactor evidence="1">
        <name>Mg(2+)</name>
        <dbReference type="ChEBI" id="CHEBI:18420"/>
    </cofactor>
</comment>
<dbReference type="InterPro" id="IPR000160">
    <property type="entry name" value="GGDEF_dom"/>
</dbReference>
<gene>
    <name evidence="3" type="ORF">E4582_00970</name>
</gene>
<dbReference type="CDD" id="cd01949">
    <property type="entry name" value="GGDEF"/>
    <property type="match status" value="1"/>
</dbReference>
<feature type="domain" description="GGDEF" evidence="2">
    <location>
        <begin position="226"/>
        <end position="351"/>
    </location>
</feature>
<sequence>MLKPQRPANEAQRLDVLRRARILDSPPDEGFDDLIAIAAAICQVPYALVSLVDEERQWFVARFGIELEQTTRDDSFCAHSLLYPDRMMVVPDARQDPRFHDNPFVTGEPRIRFYAGAPLLAPDGMPLGSFCVMDREVRTLTDEQSRALEALSRQASRLIELRRVSVELQHHLRERDWYEEQLLQSHLALERENASLVQMSRTDPLTGLPNRRAFAEEIEAVAAAGVPYAVAICDIDRFKLINDSYGHAEGDQVLCAVADALRGRHAARGRVARVGGEEFVVLFPGMSREQALVECETLRHAIEQLPIRHRVTMSVGVAEGATGESIKSVFARADDALYAAKHGGRNRVEAG</sequence>
<protein>
    <submittedName>
        <fullName evidence="3">Sensor domain-containing diguanylate cyclase</fullName>
    </submittedName>
</protein>
<dbReference type="PROSITE" id="PS50887">
    <property type="entry name" value="GGDEF"/>
    <property type="match status" value="1"/>
</dbReference>
<dbReference type="NCBIfam" id="TIGR00254">
    <property type="entry name" value="GGDEF"/>
    <property type="match status" value="1"/>
</dbReference>
<dbReference type="RefSeq" id="WP_134672872.1">
    <property type="nucleotide sequence ID" value="NZ_SPUH01000001.1"/>
</dbReference>
<evidence type="ECO:0000259" key="2">
    <source>
        <dbReference type="PROSITE" id="PS50887"/>
    </source>
</evidence>